<reference evidence="11 12" key="1">
    <citation type="submission" date="2019-01" db="EMBL/GenBank/DDBJ databases">
        <title>Nuclear Genome Assembly of the Microalgal Biofuel strain Nannochloropsis salina CCMP1776.</title>
        <authorList>
            <person name="Hovde B."/>
        </authorList>
    </citation>
    <scope>NUCLEOTIDE SEQUENCE [LARGE SCALE GENOMIC DNA]</scope>
    <source>
        <strain evidence="11 12">CCMP1776</strain>
    </source>
</reference>
<dbReference type="GO" id="GO:0005524">
    <property type="term" value="F:ATP binding"/>
    <property type="evidence" value="ECO:0007669"/>
    <property type="project" value="UniProtKB-KW"/>
</dbReference>
<feature type="transmembrane region" description="Helical" evidence="9">
    <location>
        <begin position="673"/>
        <end position="702"/>
    </location>
</feature>
<dbReference type="PROSITE" id="PS00211">
    <property type="entry name" value="ABC_TRANSPORTER_1"/>
    <property type="match status" value="1"/>
</dbReference>
<protein>
    <recommendedName>
        <fullName evidence="10">ABC transporter domain-containing protein</fullName>
    </recommendedName>
</protein>
<evidence type="ECO:0000259" key="10">
    <source>
        <dbReference type="PROSITE" id="PS50893"/>
    </source>
</evidence>
<dbReference type="InterPro" id="IPR003439">
    <property type="entry name" value="ABC_transporter-like_ATP-bd"/>
</dbReference>
<keyword evidence="12" id="KW-1185">Reference proteome</keyword>
<dbReference type="OrthoDB" id="66620at2759"/>
<feature type="transmembrane region" description="Helical" evidence="9">
    <location>
        <begin position="746"/>
        <end position="763"/>
    </location>
</feature>
<evidence type="ECO:0000256" key="6">
    <source>
        <dbReference type="ARBA" id="ARBA00022989"/>
    </source>
</evidence>
<dbReference type="InterPro" id="IPR050352">
    <property type="entry name" value="ABCG_transporters"/>
</dbReference>
<dbReference type="GO" id="GO:0016020">
    <property type="term" value="C:membrane"/>
    <property type="evidence" value="ECO:0007669"/>
    <property type="project" value="UniProtKB-SubCell"/>
</dbReference>
<dbReference type="GO" id="GO:0016887">
    <property type="term" value="F:ATP hydrolysis activity"/>
    <property type="evidence" value="ECO:0007669"/>
    <property type="project" value="InterPro"/>
</dbReference>
<evidence type="ECO:0000256" key="8">
    <source>
        <dbReference type="SAM" id="MobiDB-lite"/>
    </source>
</evidence>
<dbReference type="GO" id="GO:0140359">
    <property type="term" value="F:ABC-type transporter activity"/>
    <property type="evidence" value="ECO:0007669"/>
    <property type="project" value="InterPro"/>
</dbReference>
<feature type="transmembrane region" description="Helical" evidence="9">
    <location>
        <begin position="598"/>
        <end position="619"/>
    </location>
</feature>
<evidence type="ECO:0000313" key="11">
    <source>
        <dbReference type="EMBL" id="TFJ87336.1"/>
    </source>
</evidence>
<evidence type="ECO:0000256" key="2">
    <source>
        <dbReference type="ARBA" id="ARBA00022448"/>
    </source>
</evidence>
<dbReference type="InterPro" id="IPR003593">
    <property type="entry name" value="AAA+_ATPase"/>
</dbReference>
<evidence type="ECO:0000313" key="12">
    <source>
        <dbReference type="Proteomes" id="UP000355283"/>
    </source>
</evidence>
<dbReference type="Proteomes" id="UP000355283">
    <property type="component" value="Unassembled WGS sequence"/>
</dbReference>
<keyword evidence="3 9" id="KW-0812">Transmembrane</keyword>
<evidence type="ECO:0000256" key="3">
    <source>
        <dbReference type="ARBA" id="ARBA00022692"/>
    </source>
</evidence>
<name>A0A4D9D7J4_9STRA</name>
<dbReference type="AlphaFoldDB" id="A0A4D9D7J4"/>
<dbReference type="SUPFAM" id="SSF52540">
    <property type="entry name" value="P-loop containing nucleoside triphosphate hydrolases"/>
    <property type="match status" value="1"/>
</dbReference>
<dbReference type="SMART" id="SM00382">
    <property type="entry name" value="AAA"/>
    <property type="match status" value="1"/>
</dbReference>
<feature type="domain" description="ABC transporter" evidence="10">
    <location>
        <begin position="180"/>
        <end position="431"/>
    </location>
</feature>
<sequence>MTLLALPPVIHEDKASVVPATEILPLHPESEDDDWVIAGEQAWIERSSHSVNDYQSPGCTQPTEHLVDEVSSTSSHSTGLPSSMGRKRISFTRIDNIPQVRIDVKHLSYSVKNPKIGASATPLCPSPLCLLRSRWQGLRARRTSSMLLQEMTKSTAHSSSSNTSRNNTKRPTDHLRDVPLSLQAVKPPPPGDSEPPLTPILHNISLSFTPGTLTALMGPSASGKTSLLQVLHGAAKHTRGGQLQGSVLINGTPCHNIHHAFRQLCSLVPQEDVLLPELTVHETLRFAAELRLPQSDTREEKEETVGRVLAELGLLECKDVRIGGVERVGISGGQRRRVSIGLELLTDPSVLLLDEATSGLDSKSAEDICYLLQSLAGPDRCAVCSIHQPSYQIFMTCFDRVVFLVAGQVAYEGTPNRLAGFFYSLGFEAPSYGNPADFYLKVLQESPDLVLDAWRHISVKREQEDIETAMAATPGLTLLQPPTLPSSSSAARSPRSRRHKRIRNAFRRWGLGKSPSTASILPLRGENSTSVGALLGPGAHGIASCDSLVVPGGDVLVIDRHASWLDKETSEVLAQTSLPYQFSVLFRRMLTHMCKDRAKVLMGLGMEVFTGLVVGTVWFQQNVHAQGSIFPVLGVLCMLTTIAVFDSFLNLILTFPMTRAVHFREYHNGYYHLLPYFLASMASACLQSAIYLIVNALLVFFMVGLPFSVARLGVYLGVCALGGCIGASLGFLVGCLTSDIQRMQQIMVPMLLPLLIFSGYMIPLDRIPAFLRWIYHVSFYQYMYSSLVISHFSGLEFHDCHASTSGVSAGSLYACKERGEEVLSSIALSPDQLVRNVGVLLGMLALLLCLGYTALRYKSR</sequence>
<dbReference type="InterPro" id="IPR027417">
    <property type="entry name" value="P-loop_NTPase"/>
</dbReference>
<dbReference type="PANTHER" id="PTHR48041">
    <property type="entry name" value="ABC TRANSPORTER G FAMILY MEMBER 28"/>
    <property type="match status" value="1"/>
</dbReference>
<dbReference type="EMBL" id="SDOX01000006">
    <property type="protein sequence ID" value="TFJ87336.1"/>
    <property type="molecule type" value="Genomic_DNA"/>
</dbReference>
<dbReference type="InterPro" id="IPR043926">
    <property type="entry name" value="ABCG_dom"/>
</dbReference>
<proteinExistence type="predicted"/>
<dbReference type="Pfam" id="PF19055">
    <property type="entry name" value="ABC2_membrane_7"/>
    <property type="match status" value="1"/>
</dbReference>
<keyword evidence="6 9" id="KW-1133">Transmembrane helix</keyword>
<evidence type="ECO:0000256" key="7">
    <source>
        <dbReference type="ARBA" id="ARBA00023136"/>
    </source>
</evidence>
<dbReference type="Pfam" id="PF00005">
    <property type="entry name" value="ABC_tran"/>
    <property type="match status" value="1"/>
</dbReference>
<feature type="compositionally biased region" description="Low complexity" evidence="8">
    <location>
        <begin position="154"/>
        <end position="166"/>
    </location>
</feature>
<keyword evidence="7 9" id="KW-0472">Membrane</keyword>
<feature type="transmembrane region" description="Helical" evidence="9">
    <location>
        <begin position="631"/>
        <end position="653"/>
    </location>
</feature>
<accession>A0A4D9D7J4</accession>
<comment type="caution">
    <text evidence="11">The sequence shown here is derived from an EMBL/GenBank/DDBJ whole genome shotgun (WGS) entry which is preliminary data.</text>
</comment>
<keyword evidence="5" id="KW-0067">ATP-binding</keyword>
<dbReference type="PANTHER" id="PTHR48041:SF139">
    <property type="entry name" value="PROTEIN SCARLET"/>
    <property type="match status" value="1"/>
</dbReference>
<dbReference type="PROSITE" id="PS50893">
    <property type="entry name" value="ABC_TRANSPORTER_2"/>
    <property type="match status" value="1"/>
</dbReference>
<gene>
    <name evidence="11" type="ORF">NSK_001668</name>
</gene>
<dbReference type="InterPro" id="IPR013525">
    <property type="entry name" value="ABC2_TM"/>
</dbReference>
<evidence type="ECO:0000256" key="5">
    <source>
        <dbReference type="ARBA" id="ARBA00022840"/>
    </source>
</evidence>
<keyword evidence="2" id="KW-0813">Transport</keyword>
<feature type="region of interest" description="Disordered" evidence="8">
    <location>
        <begin position="151"/>
        <end position="175"/>
    </location>
</feature>
<keyword evidence="4" id="KW-0547">Nucleotide-binding</keyword>
<dbReference type="Gene3D" id="3.40.50.300">
    <property type="entry name" value="P-loop containing nucleotide triphosphate hydrolases"/>
    <property type="match status" value="1"/>
</dbReference>
<evidence type="ECO:0000256" key="4">
    <source>
        <dbReference type="ARBA" id="ARBA00022741"/>
    </source>
</evidence>
<organism evidence="11 12">
    <name type="scientific">Nannochloropsis salina CCMP1776</name>
    <dbReference type="NCBI Taxonomy" id="1027361"/>
    <lineage>
        <taxon>Eukaryota</taxon>
        <taxon>Sar</taxon>
        <taxon>Stramenopiles</taxon>
        <taxon>Ochrophyta</taxon>
        <taxon>Eustigmatophyceae</taxon>
        <taxon>Eustigmatales</taxon>
        <taxon>Monodopsidaceae</taxon>
        <taxon>Microchloropsis</taxon>
        <taxon>Microchloropsis salina</taxon>
    </lineage>
</organism>
<feature type="transmembrane region" description="Helical" evidence="9">
    <location>
        <begin position="714"/>
        <end position="734"/>
    </location>
</feature>
<dbReference type="Pfam" id="PF01061">
    <property type="entry name" value="ABC2_membrane"/>
    <property type="match status" value="1"/>
</dbReference>
<evidence type="ECO:0000256" key="9">
    <source>
        <dbReference type="SAM" id="Phobius"/>
    </source>
</evidence>
<evidence type="ECO:0000256" key="1">
    <source>
        <dbReference type="ARBA" id="ARBA00004141"/>
    </source>
</evidence>
<dbReference type="InterPro" id="IPR017871">
    <property type="entry name" value="ABC_transporter-like_CS"/>
</dbReference>
<feature type="transmembrane region" description="Helical" evidence="9">
    <location>
        <begin position="833"/>
        <end position="855"/>
    </location>
</feature>
<comment type="subcellular location">
    <subcellularLocation>
        <location evidence="1">Membrane</location>
        <topology evidence="1">Multi-pass membrane protein</topology>
    </subcellularLocation>
</comment>